<evidence type="ECO:0000313" key="1">
    <source>
        <dbReference type="EMBL" id="PTA68817.1"/>
    </source>
</evidence>
<accession>A0A2T3WAE9</accession>
<comment type="caution">
    <text evidence="1">The sequence shown here is derived from an EMBL/GenBank/DDBJ whole genome shotgun (WGS) entry which is preliminary data.</text>
</comment>
<proteinExistence type="predicted"/>
<keyword evidence="2" id="KW-1185">Reference proteome</keyword>
<gene>
    <name evidence="1" type="ORF">C8263_06165</name>
</gene>
<sequence length="138" mass="15671">MSMTAEIQAEYSLNAGQTWWPVATFEIGTARRFALALQGAGLKERGLPEDVFESFQDRYAARLAAYPQEIFGATWFSSAELSKLMDARLWLSAEDLERVPLHAYDGYTETDTVAAWSAFAQVHETNGHPVRFVVWFEW</sequence>
<reference evidence="1 2" key="1">
    <citation type="submission" date="2018-03" db="EMBL/GenBank/DDBJ databases">
        <title>Draft genome of Deinococcus sp. OD32.</title>
        <authorList>
            <person name="Wang X.-P."/>
            <person name="Du Z.-J."/>
        </authorList>
    </citation>
    <scope>NUCLEOTIDE SEQUENCE [LARGE SCALE GENOMIC DNA]</scope>
    <source>
        <strain evidence="1 2">OD32</strain>
    </source>
</reference>
<name>A0A2T3WAE9_9DEIO</name>
<organism evidence="1 2">
    <name type="scientific">Deinococcus arcticus</name>
    <dbReference type="NCBI Taxonomy" id="2136176"/>
    <lineage>
        <taxon>Bacteria</taxon>
        <taxon>Thermotogati</taxon>
        <taxon>Deinococcota</taxon>
        <taxon>Deinococci</taxon>
        <taxon>Deinococcales</taxon>
        <taxon>Deinococcaceae</taxon>
        <taxon>Deinococcus</taxon>
    </lineage>
</organism>
<dbReference type="EMBL" id="PYSV01000004">
    <property type="protein sequence ID" value="PTA68817.1"/>
    <property type="molecule type" value="Genomic_DNA"/>
</dbReference>
<evidence type="ECO:0000313" key="2">
    <source>
        <dbReference type="Proteomes" id="UP000240317"/>
    </source>
</evidence>
<dbReference type="Proteomes" id="UP000240317">
    <property type="component" value="Unassembled WGS sequence"/>
</dbReference>
<protein>
    <submittedName>
        <fullName evidence="1">Uncharacterized protein</fullName>
    </submittedName>
</protein>
<dbReference type="AlphaFoldDB" id="A0A2T3WAE9"/>